<evidence type="ECO:0000259" key="5">
    <source>
        <dbReference type="Pfam" id="PF01625"/>
    </source>
</evidence>
<comment type="catalytic activity">
    <reaction evidence="3 4">
        <text>[thioredoxin]-disulfide + L-methionine + H2O = L-methionine (S)-S-oxide + [thioredoxin]-dithiol</text>
        <dbReference type="Rhea" id="RHEA:19993"/>
        <dbReference type="Rhea" id="RHEA-COMP:10698"/>
        <dbReference type="Rhea" id="RHEA-COMP:10700"/>
        <dbReference type="ChEBI" id="CHEBI:15377"/>
        <dbReference type="ChEBI" id="CHEBI:29950"/>
        <dbReference type="ChEBI" id="CHEBI:50058"/>
        <dbReference type="ChEBI" id="CHEBI:57844"/>
        <dbReference type="ChEBI" id="CHEBI:58772"/>
        <dbReference type="EC" id="1.8.4.11"/>
    </reaction>
</comment>
<dbReference type="PANTHER" id="PTHR43774:SF1">
    <property type="entry name" value="PEPTIDE METHIONINE SULFOXIDE REDUCTASE MSRA 2"/>
    <property type="match status" value="1"/>
</dbReference>
<evidence type="ECO:0000313" key="7">
    <source>
        <dbReference type="Proteomes" id="UP000518892"/>
    </source>
</evidence>
<dbReference type="EMBL" id="JACHXR010000007">
    <property type="protein sequence ID" value="MBB3231837.1"/>
    <property type="molecule type" value="Genomic_DNA"/>
</dbReference>
<evidence type="ECO:0000256" key="2">
    <source>
        <dbReference type="ARBA" id="ARBA00047806"/>
    </source>
</evidence>
<sequence>MLASSLPRRPLIGLGAALALGVALAWSPLGHAASRAVALPPPATTGPAPPDDAPHSAVLAGGCFWGIEAVFQHLDGVTDAVSGYSGGAARTADYRSVSAGRTRHAEAVRITYDPGKISYARLLQVFFSVAHDPTQLNRQGPDIGPQYRSAIFHADETQRRVAQAYIDQLDAAGAFDRPIVTRLDPLEAFYPAEAYHQDYAYHHPNQPYIVFNDLPKVANLERLFPELYRDDPVLSAMP</sequence>
<dbReference type="SUPFAM" id="SSF55068">
    <property type="entry name" value="Peptide methionine sulfoxide reductase"/>
    <property type="match status" value="1"/>
</dbReference>
<comment type="catalytic activity">
    <reaction evidence="2 4">
        <text>L-methionyl-[protein] + [thioredoxin]-disulfide + H2O = L-methionyl-(S)-S-oxide-[protein] + [thioredoxin]-dithiol</text>
        <dbReference type="Rhea" id="RHEA:14217"/>
        <dbReference type="Rhea" id="RHEA-COMP:10698"/>
        <dbReference type="Rhea" id="RHEA-COMP:10700"/>
        <dbReference type="Rhea" id="RHEA-COMP:12313"/>
        <dbReference type="Rhea" id="RHEA-COMP:12315"/>
        <dbReference type="ChEBI" id="CHEBI:15377"/>
        <dbReference type="ChEBI" id="CHEBI:16044"/>
        <dbReference type="ChEBI" id="CHEBI:29950"/>
        <dbReference type="ChEBI" id="CHEBI:44120"/>
        <dbReference type="ChEBI" id="CHEBI:50058"/>
        <dbReference type="EC" id="1.8.4.11"/>
    </reaction>
</comment>
<evidence type="ECO:0000313" key="6">
    <source>
        <dbReference type="EMBL" id="MBB3231837.1"/>
    </source>
</evidence>
<protein>
    <recommendedName>
        <fullName evidence="4">Peptide methionine sulfoxide reductase MsrA</fullName>
        <shortName evidence="4">Protein-methionine-S-oxide reductase</shortName>
        <ecNumber evidence="4">1.8.4.11</ecNumber>
    </recommendedName>
    <alternativeName>
        <fullName evidence="4">Peptide-methionine (S)-S-oxide reductase</fullName>
        <shortName evidence="4">Peptide Met(O) reductase</shortName>
    </alternativeName>
</protein>
<keyword evidence="1 4" id="KW-0560">Oxidoreductase</keyword>
<name>A0A7W5HLR3_9GAMM</name>
<dbReference type="RefSeq" id="WP_183384309.1">
    <property type="nucleotide sequence ID" value="NZ_JACHXR010000007.1"/>
</dbReference>
<dbReference type="InterPro" id="IPR006311">
    <property type="entry name" value="TAT_signal"/>
</dbReference>
<keyword evidence="7" id="KW-1185">Reference proteome</keyword>
<feature type="domain" description="Peptide methionine sulphoxide reductase MsrA" evidence="5">
    <location>
        <begin position="57"/>
        <end position="208"/>
    </location>
</feature>
<evidence type="ECO:0000256" key="1">
    <source>
        <dbReference type="ARBA" id="ARBA00023002"/>
    </source>
</evidence>
<comment type="similarity">
    <text evidence="4">Belongs to the MsrA Met sulfoxide reductase family.</text>
</comment>
<evidence type="ECO:0000256" key="3">
    <source>
        <dbReference type="ARBA" id="ARBA00048782"/>
    </source>
</evidence>
<comment type="function">
    <text evidence="4">Has an important function as a repair enzyme for proteins that have been inactivated by oxidation. Catalyzes the reversible oxidation-reduction of methionine sulfoxide in proteins to methionine.</text>
</comment>
<dbReference type="PROSITE" id="PS51318">
    <property type="entry name" value="TAT"/>
    <property type="match status" value="1"/>
</dbReference>
<dbReference type="InterPro" id="IPR036509">
    <property type="entry name" value="Met_Sox_Rdtase_MsrA_sf"/>
</dbReference>
<proteinExistence type="inferred from homology"/>
<accession>A0A7W5HLR3</accession>
<dbReference type="NCBIfam" id="TIGR00401">
    <property type="entry name" value="msrA"/>
    <property type="match status" value="1"/>
</dbReference>
<dbReference type="GO" id="GO:0008113">
    <property type="term" value="F:peptide-methionine (S)-S-oxide reductase activity"/>
    <property type="evidence" value="ECO:0007669"/>
    <property type="project" value="UniProtKB-UniRule"/>
</dbReference>
<dbReference type="HAMAP" id="MF_01401">
    <property type="entry name" value="MsrA"/>
    <property type="match status" value="1"/>
</dbReference>
<dbReference type="PANTHER" id="PTHR43774">
    <property type="entry name" value="PEPTIDE METHIONINE SULFOXIDE REDUCTASE"/>
    <property type="match status" value="1"/>
</dbReference>
<dbReference type="AlphaFoldDB" id="A0A7W5HLR3"/>
<organism evidence="6 7">
    <name type="scientific">Halomonas stenophila</name>
    <dbReference type="NCBI Taxonomy" id="795312"/>
    <lineage>
        <taxon>Bacteria</taxon>
        <taxon>Pseudomonadati</taxon>
        <taxon>Pseudomonadota</taxon>
        <taxon>Gammaproteobacteria</taxon>
        <taxon>Oceanospirillales</taxon>
        <taxon>Halomonadaceae</taxon>
        <taxon>Halomonas</taxon>
    </lineage>
</organism>
<evidence type="ECO:0000256" key="4">
    <source>
        <dbReference type="HAMAP-Rule" id="MF_01401"/>
    </source>
</evidence>
<comment type="caution">
    <text evidence="6">The sequence shown here is derived from an EMBL/GenBank/DDBJ whole genome shotgun (WGS) entry which is preliminary data.</text>
</comment>
<dbReference type="InterPro" id="IPR002569">
    <property type="entry name" value="Met_Sox_Rdtase_MsrA_dom"/>
</dbReference>
<dbReference type="Gene3D" id="3.30.1060.10">
    <property type="entry name" value="Peptide methionine sulphoxide reductase MsrA"/>
    <property type="match status" value="1"/>
</dbReference>
<feature type="active site" evidence="4">
    <location>
        <position position="63"/>
    </location>
</feature>
<gene>
    <name evidence="4" type="primary">msrA</name>
    <name evidence="6" type="ORF">FHR97_002696</name>
</gene>
<dbReference type="Proteomes" id="UP000518892">
    <property type="component" value="Unassembled WGS sequence"/>
</dbReference>
<reference evidence="6 7" key="1">
    <citation type="submission" date="2020-08" db="EMBL/GenBank/DDBJ databases">
        <title>Genomic Encyclopedia of Type Strains, Phase III (KMG-III): the genomes of soil and plant-associated and newly described type strains.</title>
        <authorList>
            <person name="Whitman W."/>
        </authorList>
    </citation>
    <scope>NUCLEOTIDE SEQUENCE [LARGE SCALE GENOMIC DNA]</scope>
    <source>
        <strain evidence="6 7">CECT 7744</strain>
    </source>
</reference>
<dbReference type="EC" id="1.8.4.11" evidence="4"/>
<dbReference type="Pfam" id="PF01625">
    <property type="entry name" value="PMSR"/>
    <property type="match status" value="1"/>
</dbReference>